<proteinExistence type="predicted"/>
<keyword evidence="2" id="KW-1185">Reference proteome</keyword>
<dbReference type="PROSITE" id="PS51257">
    <property type="entry name" value="PROKAR_LIPOPROTEIN"/>
    <property type="match status" value="1"/>
</dbReference>
<protein>
    <recommendedName>
        <fullName evidence="3">Lipoprotein</fullName>
    </recommendedName>
</protein>
<dbReference type="RefSeq" id="WP_067014136.1">
    <property type="nucleotide sequence ID" value="NZ_FLOB01000002.1"/>
</dbReference>
<reference evidence="1 2" key="1">
    <citation type="submission" date="2016-06" db="EMBL/GenBank/DDBJ databases">
        <authorList>
            <person name="Kjaerup R.B."/>
            <person name="Dalgaard T.S."/>
            <person name="Juul-Madsen H.R."/>
        </authorList>
    </citation>
    <scope>NUCLEOTIDE SEQUENCE [LARGE SCALE GENOMIC DNA]</scope>
    <source>
        <strain evidence="1 2">CECT 8886</strain>
    </source>
</reference>
<gene>
    <name evidence="1" type="ORF">MSP8886_01445</name>
</gene>
<dbReference type="EMBL" id="FLOB01000002">
    <property type="protein sequence ID" value="SBS29117.1"/>
    <property type="molecule type" value="Genomic_DNA"/>
</dbReference>
<organism evidence="1 2">
    <name type="scientific">Marinomonas spartinae</name>
    <dbReference type="NCBI Taxonomy" id="1792290"/>
    <lineage>
        <taxon>Bacteria</taxon>
        <taxon>Pseudomonadati</taxon>
        <taxon>Pseudomonadota</taxon>
        <taxon>Gammaproteobacteria</taxon>
        <taxon>Oceanospirillales</taxon>
        <taxon>Oceanospirillaceae</taxon>
        <taxon>Marinomonas</taxon>
    </lineage>
</organism>
<name>A0A1A8T8V2_9GAMM</name>
<dbReference type="STRING" id="1792290.MSP8886_01445"/>
<dbReference type="Proteomes" id="UP000092544">
    <property type="component" value="Unassembled WGS sequence"/>
</dbReference>
<evidence type="ECO:0000313" key="1">
    <source>
        <dbReference type="EMBL" id="SBS29117.1"/>
    </source>
</evidence>
<accession>A0A1A8T8V2</accession>
<dbReference type="AlphaFoldDB" id="A0A1A8T8V2"/>
<sequence>MKQTILLTVALSLTGCTSMIDTMDSFAGMGKLTVDKNSFDNTKIIYLTPDALYNPDASIFDPVSTRLGAVWTSKSPQFVNLTFQEDGGYVKFDEVAFKVNGKTKIYPIGLSDLDFDNSKLSGMKSTAYALIPMSEFKNILTAKTCQMKIEKATGYEVASCSIDRIPGGKRTAILGFRNMLKAIEEKK</sequence>
<evidence type="ECO:0008006" key="3">
    <source>
        <dbReference type="Google" id="ProtNLM"/>
    </source>
</evidence>
<evidence type="ECO:0000313" key="2">
    <source>
        <dbReference type="Proteomes" id="UP000092544"/>
    </source>
</evidence>